<evidence type="ECO:0000256" key="1">
    <source>
        <dbReference type="SAM" id="MobiDB-lite"/>
    </source>
</evidence>
<reference evidence="2 3" key="1">
    <citation type="submission" date="2018-11" db="EMBL/GenBank/DDBJ databases">
        <authorList>
            <person name="Kleinhagauer T."/>
            <person name="Glaeser S.P."/>
            <person name="Spergser J."/>
            <person name="Ruckert C."/>
            <person name="Kaempfer P."/>
            <person name="Busse H.-J."/>
        </authorList>
    </citation>
    <scope>NUCLEOTIDE SEQUENCE [LARGE SCALE GENOMIC DNA]</scope>
    <source>
        <strain evidence="2 3">200CH</strain>
    </source>
</reference>
<proteinExistence type="predicted"/>
<gene>
    <name evidence="2" type="ORF">CCHOA_08150</name>
</gene>
<feature type="compositionally biased region" description="Low complexity" evidence="1">
    <location>
        <begin position="89"/>
        <end position="101"/>
    </location>
</feature>
<organism evidence="2 3">
    <name type="scientific">Corynebacterium choanae</name>
    <dbReference type="NCBI Taxonomy" id="1862358"/>
    <lineage>
        <taxon>Bacteria</taxon>
        <taxon>Bacillati</taxon>
        <taxon>Actinomycetota</taxon>
        <taxon>Actinomycetes</taxon>
        <taxon>Mycobacteriales</taxon>
        <taxon>Corynebacteriaceae</taxon>
        <taxon>Corynebacterium</taxon>
    </lineage>
</organism>
<keyword evidence="3" id="KW-1185">Reference proteome</keyword>
<dbReference type="AlphaFoldDB" id="A0A3G6J7D1"/>
<name>A0A3G6J7D1_9CORY</name>
<dbReference type="EMBL" id="CP033896">
    <property type="protein sequence ID" value="AZA14021.1"/>
    <property type="molecule type" value="Genomic_DNA"/>
</dbReference>
<dbReference type="KEGG" id="ccho:CCHOA_08150"/>
<protein>
    <submittedName>
        <fullName evidence="2">Uncharacterized protein</fullName>
    </submittedName>
</protein>
<dbReference type="Proteomes" id="UP000269019">
    <property type="component" value="Chromosome"/>
</dbReference>
<evidence type="ECO:0000313" key="3">
    <source>
        <dbReference type="Proteomes" id="UP000269019"/>
    </source>
</evidence>
<evidence type="ECO:0000313" key="2">
    <source>
        <dbReference type="EMBL" id="AZA14021.1"/>
    </source>
</evidence>
<feature type="region of interest" description="Disordered" evidence="1">
    <location>
        <begin position="82"/>
        <end position="101"/>
    </location>
</feature>
<sequence length="101" mass="11094">MMHVCQRGSYSIGSKNAPTWGMHRVVVYPRWGRWPALHSVTSVASTHGLLVELRFVSRYALVGSSKLYFRAASAATFMSNSPARARPMSTATTTDSASMLK</sequence>
<accession>A0A3G6J7D1</accession>